<keyword evidence="1" id="KW-1133">Transmembrane helix</keyword>
<feature type="transmembrane region" description="Helical" evidence="1">
    <location>
        <begin position="12"/>
        <end position="39"/>
    </location>
</feature>
<feature type="transmembrane region" description="Helical" evidence="1">
    <location>
        <begin position="136"/>
        <end position="158"/>
    </location>
</feature>
<feature type="transmembrane region" description="Helical" evidence="1">
    <location>
        <begin position="69"/>
        <end position="91"/>
    </location>
</feature>
<gene>
    <name evidence="2" type="ORF">AFUS01_LOCUS36453</name>
</gene>
<accession>A0A8J2LNL5</accession>
<evidence type="ECO:0000313" key="2">
    <source>
        <dbReference type="EMBL" id="CAG7826399.1"/>
    </source>
</evidence>
<keyword evidence="1" id="KW-0812">Transmembrane</keyword>
<organism evidence="2 3">
    <name type="scientific">Allacma fusca</name>
    <dbReference type="NCBI Taxonomy" id="39272"/>
    <lineage>
        <taxon>Eukaryota</taxon>
        <taxon>Metazoa</taxon>
        <taxon>Ecdysozoa</taxon>
        <taxon>Arthropoda</taxon>
        <taxon>Hexapoda</taxon>
        <taxon>Collembola</taxon>
        <taxon>Symphypleona</taxon>
        <taxon>Sminthuridae</taxon>
        <taxon>Allacma</taxon>
    </lineage>
</organism>
<keyword evidence="3" id="KW-1185">Reference proteome</keyword>
<proteinExistence type="predicted"/>
<comment type="caution">
    <text evidence="2">The sequence shown here is derived from an EMBL/GenBank/DDBJ whole genome shotgun (WGS) entry which is preliminary data.</text>
</comment>
<evidence type="ECO:0000256" key="1">
    <source>
        <dbReference type="SAM" id="Phobius"/>
    </source>
</evidence>
<evidence type="ECO:0008006" key="4">
    <source>
        <dbReference type="Google" id="ProtNLM"/>
    </source>
</evidence>
<dbReference type="Proteomes" id="UP000708208">
    <property type="component" value="Unassembled WGS sequence"/>
</dbReference>
<reference evidence="2" key="1">
    <citation type="submission" date="2021-06" db="EMBL/GenBank/DDBJ databases">
        <authorList>
            <person name="Hodson N. C."/>
            <person name="Mongue J. A."/>
            <person name="Jaron S. K."/>
        </authorList>
    </citation>
    <scope>NUCLEOTIDE SEQUENCE</scope>
</reference>
<feature type="transmembrane region" description="Helical" evidence="1">
    <location>
        <begin position="103"/>
        <end position="124"/>
    </location>
</feature>
<name>A0A8J2LNL5_9HEXA</name>
<evidence type="ECO:0000313" key="3">
    <source>
        <dbReference type="Proteomes" id="UP000708208"/>
    </source>
</evidence>
<dbReference type="AlphaFoldDB" id="A0A8J2LNL5"/>
<sequence length="173" mass="19967">MVYWTDFEFLCLIVAWVDITLYGLLVFVSTIFLILLLAIPEELDELIRMDPVEHEELEKFLSFSTTTQYAVGVSLLVFWVLMLTLSILLLTWARQRYVPGLKFWFGANLLVAIICTPLDFWMLVEKNFSFEAVATFVLATAYCVFALWVVGSLIRVIIKREGQIPHSVEFQSL</sequence>
<protein>
    <recommendedName>
        <fullName evidence="4">DUF2569 domain-containing protein</fullName>
    </recommendedName>
</protein>
<dbReference type="EMBL" id="CAJVCH010539625">
    <property type="protein sequence ID" value="CAG7826399.1"/>
    <property type="molecule type" value="Genomic_DNA"/>
</dbReference>
<keyword evidence="1" id="KW-0472">Membrane</keyword>